<evidence type="ECO:0000313" key="2">
    <source>
        <dbReference type="Proteomes" id="UP001419268"/>
    </source>
</evidence>
<proteinExistence type="predicted"/>
<comment type="caution">
    <text evidence="1">The sequence shown here is derived from an EMBL/GenBank/DDBJ whole genome shotgun (WGS) entry which is preliminary data.</text>
</comment>
<protein>
    <submittedName>
        <fullName evidence="1">Uncharacterized protein</fullName>
    </submittedName>
</protein>
<organism evidence="1 2">
    <name type="scientific">Stephania cephalantha</name>
    <dbReference type="NCBI Taxonomy" id="152367"/>
    <lineage>
        <taxon>Eukaryota</taxon>
        <taxon>Viridiplantae</taxon>
        <taxon>Streptophyta</taxon>
        <taxon>Embryophyta</taxon>
        <taxon>Tracheophyta</taxon>
        <taxon>Spermatophyta</taxon>
        <taxon>Magnoliopsida</taxon>
        <taxon>Ranunculales</taxon>
        <taxon>Menispermaceae</taxon>
        <taxon>Menispermoideae</taxon>
        <taxon>Cissampelideae</taxon>
        <taxon>Stephania</taxon>
    </lineage>
</organism>
<accession>A0AAP0PG38</accession>
<sequence>MARWRRGSRTAAVVRLEFGQVNESSARTTRTRETRTSSVGGIEFTDRQMGAAMAIELRKTNDWNSKHNGVVTRVISNTSGGVNADEVLIVVGGYSRK</sequence>
<dbReference type="Proteomes" id="UP001419268">
    <property type="component" value="Unassembled WGS sequence"/>
</dbReference>
<keyword evidence="2" id="KW-1185">Reference proteome</keyword>
<dbReference type="EMBL" id="JBBNAG010000004">
    <property type="protein sequence ID" value="KAK9139585.1"/>
    <property type="molecule type" value="Genomic_DNA"/>
</dbReference>
<reference evidence="1 2" key="1">
    <citation type="submission" date="2024-01" db="EMBL/GenBank/DDBJ databases">
        <title>Genome assemblies of Stephania.</title>
        <authorList>
            <person name="Yang L."/>
        </authorList>
    </citation>
    <scope>NUCLEOTIDE SEQUENCE [LARGE SCALE GENOMIC DNA]</scope>
    <source>
        <strain evidence="1">JXDWG</strain>
        <tissue evidence="1">Leaf</tissue>
    </source>
</reference>
<name>A0AAP0PG38_9MAGN</name>
<evidence type="ECO:0000313" key="1">
    <source>
        <dbReference type="EMBL" id="KAK9139585.1"/>
    </source>
</evidence>
<dbReference type="AlphaFoldDB" id="A0AAP0PG38"/>
<gene>
    <name evidence="1" type="ORF">Scep_009266</name>
</gene>